<accession>I6Z801</accession>
<dbReference type="RefSeq" id="WP_014856727.1">
    <property type="nucleotide sequence ID" value="NC_018178.1"/>
</dbReference>
<keyword evidence="2 7" id="KW-0698">rRNA processing</keyword>
<dbReference type="CDD" id="cd02440">
    <property type="entry name" value="AdoMet_MTases"/>
    <property type="match status" value="1"/>
</dbReference>
<feature type="domain" description="Ribosomal RNA adenine methylase transferase N-terminal" evidence="9">
    <location>
        <begin position="21"/>
        <end position="190"/>
    </location>
</feature>
<dbReference type="EMBL" id="CP003557">
    <property type="protein sequence ID" value="AFN75295.1"/>
    <property type="molecule type" value="Genomic_DNA"/>
</dbReference>
<evidence type="ECO:0000256" key="8">
    <source>
        <dbReference type="PROSITE-ProRule" id="PRU01026"/>
    </source>
</evidence>
<dbReference type="PANTHER" id="PTHR11727:SF7">
    <property type="entry name" value="DIMETHYLADENOSINE TRANSFERASE-RELATED"/>
    <property type="match status" value="1"/>
</dbReference>
<evidence type="ECO:0000256" key="6">
    <source>
        <dbReference type="ARBA" id="ARBA00022884"/>
    </source>
</evidence>
<dbReference type="KEGG" id="mro:MROS_2065"/>
<evidence type="ECO:0000256" key="5">
    <source>
        <dbReference type="ARBA" id="ARBA00022691"/>
    </source>
</evidence>
<dbReference type="PATRIC" id="fig|1191523.3.peg.2185"/>
<evidence type="ECO:0000313" key="10">
    <source>
        <dbReference type="EMBL" id="AFN75295.1"/>
    </source>
</evidence>
<dbReference type="HAMAP" id="MF_00607">
    <property type="entry name" value="16SrRNA_methyltr_A"/>
    <property type="match status" value="1"/>
</dbReference>
<gene>
    <name evidence="7" type="primary">rsmA</name>
    <name evidence="7" type="synonym">ksgA</name>
    <name evidence="10" type="ordered locus">MROS_2065</name>
</gene>
<evidence type="ECO:0000256" key="4">
    <source>
        <dbReference type="ARBA" id="ARBA00022679"/>
    </source>
</evidence>
<feature type="binding site" evidence="7 8">
    <location>
        <position position="14"/>
    </location>
    <ligand>
        <name>S-adenosyl-L-methionine</name>
        <dbReference type="ChEBI" id="CHEBI:59789"/>
    </ligand>
</feature>
<comment type="function">
    <text evidence="7">Specifically dimethylates two adjacent adenosines (A1518 and A1519) in the loop of a conserved hairpin near the 3'-end of 16S rRNA in the 30S particle. May play a critical role in biogenesis of 30S subunits.</text>
</comment>
<name>I6Z801_MELRP</name>
<dbReference type="Gene3D" id="1.10.8.100">
    <property type="entry name" value="Ribosomal RNA adenine dimethylase-like, domain 2"/>
    <property type="match status" value="1"/>
</dbReference>
<evidence type="ECO:0000256" key="2">
    <source>
        <dbReference type="ARBA" id="ARBA00022552"/>
    </source>
</evidence>
<evidence type="ECO:0000256" key="1">
    <source>
        <dbReference type="ARBA" id="ARBA00022490"/>
    </source>
</evidence>
<dbReference type="PANTHER" id="PTHR11727">
    <property type="entry name" value="DIMETHYLADENOSINE TRANSFERASE"/>
    <property type="match status" value="1"/>
</dbReference>
<comment type="similarity">
    <text evidence="7">Belongs to the class I-like SAM-binding methyltransferase superfamily. rRNA adenine N(6)-methyltransferase family. RsmA subfamily.</text>
</comment>
<evidence type="ECO:0000256" key="3">
    <source>
        <dbReference type="ARBA" id="ARBA00022603"/>
    </source>
</evidence>
<dbReference type="GO" id="GO:0052908">
    <property type="term" value="F:16S rRNA (adenine(1518)-N(6)/adenine(1519)-N(6))-dimethyltransferase activity"/>
    <property type="evidence" value="ECO:0007669"/>
    <property type="project" value="UniProtKB-EC"/>
</dbReference>
<evidence type="ECO:0000313" key="11">
    <source>
        <dbReference type="Proteomes" id="UP000009011"/>
    </source>
</evidence>
<keyword evidence="3 7" id="KW-0489">Methyltransferase</keyword>
<evidence type="ECO:0000259" key="9">
    <source>
        <dbReference type="SMART" id="SM00650"/>
    </source>
</evidence>
<dbReference type="InterPro" id="IPR020596">
    <property type="entry name" value="rRNA_Ade_Mease_Trfase_CS"/>
</dbReference>
<dbReference type="OrthoDB" id="9814755at2"/>
<feature type="binding site" evidence="7 8">
    <location>
        <position position="16"/>
    </location>
    <ligand>
        <name>S-adenosyl-L-methionine</name>
        <dbReference type="ChEBI" id="CHEBI:59789"/>
    </ligand>
</feature>
<dbReference type="SUPFAM" id="SSF53335">
    <property type="entry name" value="S-adenosyl-L-methionine-dependent methyltransferases"/>
    <property type="match status" value="1"/>
</dbReference>
<keyword evidence="1 7" id="KW-0963">Cytoplasm</keyword>
<evidence type="ECO:0000256" key="7">
    <source>
        <dbReference type="HAMAP-Rule" id="MF_00607"/>
    </source>
</evidence>
<comment type="subcellular location">
    <subcellularLocation>
        <location evidence="7">Cytoplasm</location>
    </subcellularLocation>
</comment>
<dbReference type="Gene3D" id="3.40.50.150">
    <property type="entry name" value="Vaccinia Virus protein VP39"/>
    <property type="match status" value="1"/>
</dbReference>
<keyword evidence="5 7" id="KW-0949">S-adenosyl-L-methionine</keyword>
<dbReference type="SMART" id="SM00650">
    <property type="entry name" value="rADc"/>
    <property type="match status" value="1"/>
</dbReference>
<protein>
    <recommendedName>
        <fullName evidence="7">Ribosomal RNA small subunit methyltransferase A</fullName>
        <ecNumber evidence="7">2.1.1.182</ecNumber>
    </recommendedName>
    <alternativeName>
        <fullName evidence="7">16S rRNA (adenine(1518)-N(6)/adenine(1519)-N(6))-dimethyltransferase</fullName>
    </alternativeName>
    <alternativeName>
        <fullName evidence="7">16S rRNA dimethyladenosine transferase</fullName>
    </alternativeName>
    <alternativeName>
        <fullName evidence="7">16S rRNA dimethylase</fullName>
    </alternativeName>
    <alternativeName>
        <fullName evidence="7">S-adenosylmethionine-6-N', N'-adenosyl(rRNA) dimethyltransferase</fullName>
    </alternativeName>
</protein>
<feature type="binding site" evidence="7 8">
    <location>
        <position position="105"/>
    </location>
    <ligand>
        <name>S-adenosyl-L-methionine</name>
        <dbReference type="ChEBI" id="CHEBI:59789"/>
    </ligand>
</feature>
<dbReference type="GO" id="GO:0003723">
    <property type="term" value="F:RNA binding"/>
    <property type="evidence" value="ECO:0007669"/>
    <property type="project" value="UniProtKB-UniRule"/>
</dbReference>
<keyword evidence="6 7" id="KW-0694">RNA-binding</keyword>
<dbReference type="PROSITE" id="PS01131">
    <property type="entry name" value="RRNA_A_DIMETH"/>
    <property type="match status" value="1"/>
</dbReference>
<dbReference type="AlphaFoldDB" id="I6Z801"/>
<organism evidence="10 11">
    <name type="scientific">Melioribacter roseus (strain DSM 23840 / JCM 17771 / VKM B-2668 / P3M-2)</name>
    <dbReference type="NCBI Taxonomy" id="1191523"/>
    <lineage>
        <taxon>Bacteria</taxon>
        <taxon>Pseudomonadati</taxon>
        <taxon>Ignavibacteriota</taxon>
        <taxon>Ignavibacteria</taxon>
        <taxon>Ignavibacteriales</taxon>
        <taxon>Melioribacteraceae</taxon>
        <taxon>Melioribacter</taxon>
    </lineage>
</organism>
<dbReference type="GO" id="GO:0005829">
    <property type="term" value="C:cytosol"/>
    <property type="evidence" value="ECO:0007669"/>
    <property type="project" value="TreeGrafter"/>
</dbReference>
<dbReference type="Proteomes" id="UP000009011">
    <property type="component" value="Chromosome"/>
</dbReference>
<dbReference type="HOGENOM" id="CLU_041220_0_1_10"/>
<dbReference type="Pfam" id="PF00398">
    <property type="entry name" value="RrnaAD"/>
    <property type="match status" value="1"/>
</dbReference>
<dbReference type="InterPro" id="IPR029063">
    <property type="entry name" value="SAM-dependent_MTases_sf"/>
</dbReference>
<comment type="catalytic activity">
    <reaction evidence="7">
        <text>adenosine(1518)/adenosine(1519) in 16S rRNA + 4 S-adenosyl-L-methionine = N(6)-dimethyladenosine(1518)/N(6)-dimethyladenosine(1519) in 16S rRNA + 4 S-adenosyl-L-homocysteine + 4 H(+)</text>
        <dbReference type="Rhea" id="RHEA:19609"/>
        <dbReference type="Rhea" id="RHEA-COMP:10232"/>
        <dbReference type="Rhea" id="RHEA-COMP:10233"/>
        <dbReference type="ChEBI" id="CHEBI:15378"/>
        <dbReference type="ChEBI" id="CHEBI:57856"/>
        <dbReference type="ChEBI" id="CHEBI:59789"/>
        <dbReference type="ChEBI" id="CHEBI:74411"/>
        <dbReference type="ChEBI" id="CHEBI:74493"/>
        <dbReference type="EC" id="2.1.1.182"/>
    </reaction>
</comment>
<dbReference type="InterPro" id="IPR023165">
    <property type="entry name" value="rRNA_Ade_diMease-like_C"/>
</dbReference>
<dbReference type="InterPro" id="IPR001737">
    <property type="entry name" value="KsgA/Erm"/>
</dbReference>
<dbReference type="PROSITE" id="PS51689">
    <property type="entry name" value="SAM_RNA_A_N6_MT"/>
    <property type="match status" value="1"/>
</dbReference>
<feature type="binding site" evidence="7 8">
    <location>
        <position position="41"/>
    </location>
    <ligand>
        <name>S-adenosyl-L-methionine</name>
        <dbReference type="ChEBI" id="CHEBI:59789"/>
    </ligand>
</feature>
<dbReference type="NCBIfam" id="TIGR00755">
    <property type="entry name" value="ksgA"/>
    <property type="match status" value="1"/>
</dbReference>
<feature type="binding site" evidence="7 8">
    <location>
        <position position="84"/>
    </location>
    <ligand>
        <name>S-adenosyl-L-methionine</name>
        <dbReference type="ChEBI" id="CHEBI:59789"/>
    </ligand>
</feature>
<dbReference type="STRING" id="1191523.MROS_2065"/>
<keyword evidence="11" id="KW-1185">Reference proteome</keyword>
<keyword evidence="4 7" id="KW-0808">Transferase</keyword>
<proteinExistence type="inferred from homology"/>
<dbReference type="EC" id="2.1.1.182" evidence="7"/>
<feature type="binding site" evidence="7 8">
    <location>
        <position position="62"/>
    </location>
    <ligand>
        <name>S-adenosyl-L-methionine</name>
        <dbReference type="ChEBI" id="CHEBI:59789"/>
    </ligand>
</feature>
<sequence length="265" mass="30364">MKENPRPLKRFGQNYLKDKNIIEKIIEEFGVKEGDKIIEIGPGRGALTEILYQRTDDLTLVEIDKRVIETLKENFPNAKIINRDFLKLNLSELSAPDNKLRVIGNIPYNITSPILFKLIEERESVSDALLMVQYEVAKRITSTPGTKDYGILSVIMNFFTDVKLCFKISPNVFYPKPKVHSAIIKIKFNKITAEDFDDRLFIDIVKAAFGKRRKTLRNSLAGSMFKGIEFGVLDDLIAKRAEELSIEEFLKLYNFIQNAKPASTR</sequence>
<dbReference type="InterPro" id="IPR011530">
    <property type="entry name" value="rRNA_adenine_dimethylase"/>
</dbReference>
<dbReference type="eggNOG" id="COG0030">
    <property type="taxonomic scope" value="Bacteria"/>
</dbReference>
<reference evidence="10 11" key="1">
    <citation type="journal article" date="2013" name="PLoS ONE">
        <title>Genomic analysis of Melioribacter roseus, facultatively anaerobic organotrophic bacterium representing a novel deep lineage within Bacteriodetes/Chlorobi group.</title>
        <authorList>
            <person name="Kadnikov V.V."/>
            <person name="Mardanov A.V."/>
            <person name="Podosokorskaya O.A."/>
            <person name="Gavrilov S.N."/>
            <person name="Kublanov I.V."/>
            <person name="Beletsky A.V."/>
            <person name="Bonch-Osmolovskaya E.A."/>
            <person name="Ravin N.V."/>
        </authorList>
    </citation>
    <scope>NUCLEOTIDE SEQUENCE [LARGE SCALE GENOMIC DNA]</scope>
    <source>
        <strain evidence="11">JCM 17771 / P3M-2</strain>
    </source>
</reference>
<dbReference type="InterPro" id="IPR020598">
    <property type="entry name" value="rRNA_Ade_methylase_Trfase_N"/>
</dbReference>
<dbReference type="FunFam" id="3.40.50.150:FF:000023">
    <property type="entry name" value="Ribosomal RNA small subunit methyltransferase A"/>
    <property type="match status" value="1"/>
</dbReference>